<dbReference type="EMBL" id="JACHMM010000001">
    <property type="protein sequence ID" value="MBB5788571.1"/>
    <property type="molecule type" value="Genomic_DNA"/>
</dbReference>
<comment type="caution">
    <text evidence="1">The sequence shown here is derived from an EMBL/GenBank/DDBJ whole genome shotgun (WGS) entry which is preliminary data.</text>
</comment>
<dbReference type="AlphaFoldDB" id="A0A7W9GRU4"/>
<accession>A0A7W9GRU4</accession>
<proteinExistence type="predicted"/>
<gene>
    <name evidence="1" type="ORF">HD601_003146</name>
</gene>
<dbReference type="InterPro" id="IPR006311">
    <property type="entry name" value="TAT_signal"/>
</dbReference>
<sequence length="215" mass="21745">MEPTDTTTTGRSRRGLIAAAGAAAAVTVVGTATPARAEAQVIDSGPDEIGLRVNADGQGGSFYQKPGATADTHALSCVCKATTGRNSALNVTSDNPAFSAMQVSGRELDTGTIKIAHVGQSDGSDGDAAAVSISLGTAGTAAQGIFIDAPNGTSGTYLQLKAGTQRMLRIHGDGRIQFHGPATVAPSSALPATPSGWFRFLTPGGQVVRVPYYAE</sequence>
<protein>
    <submittedName>
        <fullName evidence="1">Uncharacterized protein</fullName>
    </submittedName>
</protein>
<keyword evidence="2" id="KW-1185">Reference proteome</keyword>
<dbReference type="Pfam" id="PF07212">
    <property type="entry name" value="Hyaluronidase_1"/>
    <property type="match status" value="1"/>
</dbReference>
<reference evidence="1 2" key="1">
    <citation type="submission" date="2020-08" db="EMBL/GenBank/DDBJ databases">
        <title>Sequencing the genomes of 1000 actinobacteria strains.</title>
        <authorList>
            <person name="Klenk H.-P."/>
        </authorList>
    </citation>
    <scope>NUCLEOTIDE SEQUENCE [LARGE SCALE GENOMIC DNA]</scope>
    <source>
        <strain evidence="1 2">DSM 102122</strain>
    </source>
</reference>
<evidence type="ECO:0000313" key="1">
    <source>
        <dbReference type="EMBL" id="MBB5788571.1"/>
    </source>
</evidence>
<evidence type="ECO:0000313" key="2">
    <source>
        <dbReference type="Proteomes" id="UP000542813"/>
    </source>
</evidence>
<organism evidence="1 2">
    <name type="scientific">Jiangella mangrovi</name>
    <dbReference type="NCBI Taxonomy" id="1524084"/>
    <lineage>
        <taxon>Bacteria</taxon>
        <taxon>Bacillati</taxon>
        <taxon>Actinomycetota</taxon>
        <taxon>Actinomycetes</taxon>
        <taxon>Jiangellales</taxon>
        <taxon>Jiangellaceae</taxon>
        <taxon>Jiangella</taxon>
    </lineage>
</organism>
<dbReference type="InterPro" id="IPR009860">
    <property type="entry name" value="Hyaluronidase_bac"/>
</dbReference>
<dbReference type="Proteomes" id="UP000542813">
    <property type="component" value="Unassembled WGS sequence"/>
</dbReference>
<dbReference type="PROSITE" id="PS51318">
    <property type="entry name" value="TAT"/>
    <property type="match status" value="1"/>
</dbReference>
<name>A0A7W9GRU4_9ACTN</name>
<dbReference type="SUPFAM" id="SSF69349">
    <property type="entry name" value="Phage fibre proteins"/>
    <property type="match status" value="1"/>
</dbReference>
<dbReference type="RefSeq" id="WP_184823325.1">
    <property type="nucleotide sequence ID" value="NZ_JACHMM010000001.1"/>
</dbReference>
<dbReference type="GO" id="GO:0004415">
    <property type="term" value="F:hyalurononglucosaminidase activity"/>
    <property type="evidence" value="ECO:0007669"/>
    <property type="project" value="InterPro"/>
</dbReference>
<dbReference type="GO" id="GO:0045227">
    <property type="term" value="P:capsule polysaccharide biosynthetic process"/>
    <property type="evidence" value="ECO:0007669"/>
    <property type="project" value="InterPro"/>
</dbReference>